<dbReference type="InterPro" id="IPR057798">
    <property type="entry name" value="PH_YqeB"/>
</dbReference>
<keyword evidence="5" id="KW-1185">Reference proteome</keyword>
<dbReference type="InterPro" id="IPR056411">
    <property type="entry name" value="CysS_C"/>
</dbReference>
<dbReference type="KEGG" id="ssyi:EKG83_08255"/>
<feature type="transmembrane region" description="Helical" evidence="1">
    <location>
        <begin position="63"/>
        <end position="84"/>
    </location>
</feature>
<evidence type="ECO:0000313" key="4">
    <source>
        <dbReference type="EMBL" id="QFZ17468.1"/>
    </source>
</evidence>
<dbReference type="OrthoDB" id="5145029at2"/>
<sequence>MGARRSTVVAEPGGQVALVWTGSPFLGAAVLYLLKRISGWVADLPWAPLQGPFRLVASAPEPWVTIGAVGLGALGGLVLAGMAAHDRLAVEVFDEGVEFDRGGRLRNFDRTLVSGAFQDGKQLVLLGVDTGELARERHDLSAERLAGAFRSHGYQWLDGDPHEGEYRRWVAGTPDLPPGADALLKVRAEALRKGDGEDAAQLRDELSRLGVVVREEGKRQFWRLSRRLP</sequence>
<feature type="transmembrane region" description="Helical" evidence="1">
    <location>
        <begin position="12"/>
        <end position="34"/>
    </location>
</feature>
<organism evidence="4 5">
    <name type="scientific">Saccharothrix syringae</name>
    <name type="common">Nocardiopsis syringae</name>
    <dbReference type="NCBI Taxonomy" id="103733"/>
    <lineage>
        <taxon>Bacteria</taxon>
        <taxon>Bacillati</taxon>
        <taxon>Actinomycetota</taxon>
        <taxon>Actinomycetes</taxon>
        <taxon>Pseudonocardiales</taxon>
        <taxon>Pseudonocardiaceae</taxon>
        <taxon>Saccharothrix</taxon>
    </lineage>
</organism>
<protein>
    <recommendedName>
        <fullName evidence="6">DUF308 domain-containing protein</fullName>
    </recommendedName>
</protein>
<evidence type="ECO:0000313" key="5">
    <source>
        <dbReference type="Proteomes" id="UP000325787"/>
    </source>
</evidence>
<accession>A0A5Q0GTZ5</accession>
<dbReference type="AlphaFoldDB" id="A0A5Q0GTZ5"/>
<evidence type="ECO:0008006" key="6">
    <source>
        <dbReference type="Google" id="ProtNLM"/>
    </source>
</evidence>
<reference evidence="5" key="1">
    <citation type="journal article" date="2021" name="Curr. Microbiol.">
        <title>Complete genome of nocamycin-producing strain Saccharothrix syringae NRRL B-16468 reveals the biosynthetic potential for secondary metabolites.</title>
        <authorList>
            <person name="Mo X."/>
            <person name="Yang S."/>
        </authorList>
    </citation>
    <scope>NUCLEOTIDE SEQUENCE [LARGE SCALE GENOMIC DNA]</scope>
    <source>
        <strain evidence="5">ATCC 51364 / DSM 43886 / JCM 6844 / KCTC 9398 / NBRC 14523 / NRRL B-16468 / INA 2240</strain>
    </source>
</reference>
<feature type="domain" description="YqeB PH" evidence="3">
    <location>
        <begin position="7"/>
        <end position="156"/>
    </location>
</feature>
<keyword evidence="1" id="KW-0812">Transmembrane</keyword>
<keyword evidence="1" id="KW-1133">Transmembrane helix</keyword>
<dbReference type="Proteomes" id="UP000325787">
    <property type="component" value="Chromosome"/>
</dbReference>
<dbReference type="EMBL" id="CP034550">
    <property type="protein sequence ID" value="QFZ17468.1"/>
    <property type="molecule type" value="Genomic_DNA"/>
</dbReference>
<dbReference type="RefSeq" id="WP_033427415.1">
    <property type="nucleotide sequence ID" value="NZ_CP034550.1"/>
</dbReference>
<dbReference type="Pfam" id="PF23494">
    <property type="entry name" value="bPH_10"/>
    <property type="match status" value="1"/>
</dbReference>
<gene>
    <name evidence="4" type="ORF">EKG83_08255</name>
</gene>
<evidence type="ECO:0000259" key="3">
    <source>
        <dbReference type="Pfam" id="PF23494"/>
    </source>
</evidence>
<keyword evidence="1" id="KW-0472">Membrane</keyword>
<evidence type="ECO:0000256" key="1">
    <source>
        <dbReference type="SAM" id="Phobius"/>
    </source>
</evidence>
<dbReference type="Pfam" id="PF23493">
    <property type="entry name" value="CysS_C"/>
    <property type="match status" value="1"/>
</dbReference>
<feature type="domain" description="Cysteinyl-tRNA ligase anticodon binding" evidence="2">
    <location>
        <begin position="173"/>
        <end position="223"/>
    </location>
</feature>
<name>A0A5Q0GTZ5_SACSY</name>
<evidence type="ECO:0000259" key="2">
    <source>
        <dbReference type="Pfam" id="PF23493"/>
    </source>
</evidence>
<proteinExistence type="predicted"/>